<dbReference type="Proteomes" id="UP001328107">
    <property type="component" value="Unassembled WGS sequence"/>
</dbReference>
<feature type="transmembrane region" description="Helical" evidence="11">
    <location>
        <begin position="90"/>
        <end position="109"/>
    </location>
</feature>
<feature type="transmembrane region" description="Helical" evidence="11">
    <location>
        <begin position="165"/>
        <end position="183"/>
    </location>
</feature>
<comment type="similarity">
    <text evidence="11">Belongs to the ELO family.</text>
</comment>
<comment type="caution">
    <text evidence="12">The sequence shown here is derived from an EMBL/GenBank/DDBJ whole genome shotgun (WGS) entry which is preliminary data.</text>
</comment>
<dbReference type="GO" id="GO:0034626">
    <property type="term" value="P:fatty acid elongation, polyunsaturated fatty acid"/>
    <property type="evidence" value="ECO:0007669"/>
    <property type="project" value="TreeGrafter"/>
</dbReference>
<sequence>LFRTMEVVSGLYSSLTTFEINHENYTEVLSDYEYKLTLPFERFDGVQWWTWFLQNYWQHTITVSVAYFLLIKCIQWAMSDRPPFDLRRPLVIWNLSLALFSIVGFARFGEDFFESLFNRGVYTTLCTSAAHKGAAPFWCLLFVLSKVVEMGDTLFIVLRKRPLIFLHYYHHVVVLIYAAHSGAEHATPGRAFIAMNYGAHSLMYSYFAARAMGFNPPEGVSVSITVCQTLQMIVGVGISIWTYFIKTQLGWRCQQSLPNLYLGFFIYFTFAFLFIKFFVRRYMKSKREKEEKKEQ</sequence>
<evidence type="ECO:0000256" key="10">
    <source>
        <dbReference type="ARBA" id="ARBA00023160"/>
    </source>
</evidence>
<keyword evidence="8 11" id="KW-0443">Lipid metabolism</keyword>
<reference evidence="13" key="1">
    <citation type="submission" date="2022-10" db="EMBL/GenBank/DDBJ databases">
        <title>Genome assembly of Pristionchus species.</title>
        <authorList>
            <person name="Yoshida K."/>
            <person name="Sommer R.J."/>
        </authorList>
    </citation>
    <scope>NUCLEOTIDE SEQUENCE [LARGE SCALE GENOMIC DNA]</scope>
    <source>
        <strain evidence="13">RS5460</strain>
    </source>
</reference>
<feature type="transmembrane region" description="Helical" evidence="11">
    <location>
        <begin position="189"/>
        <end position="208"/>
    </location>
</feature>
<gene>
    <name evidence="12" type="ORF">PMAYCL1PPCAC_19531</name>
</gene>
<evidence type="ECO:0000313" key="13">
    <source>
        <dbReference type="Proteomes" id="UP001328107"/>
    </source>
</evidence>
<dbReference type="InterPro" id="IPR030457">
    <property type="entry name" value="ELO_CS"/>
</dbReference>
<evidence type="ECO:0000313" key="12">
    <source>
        <dbReference type="EMBL" id="GMR49336.1"/>
    </source>
</evidence>
<organism evidence="12 13">
    <name type="scientific">Pristionchus mayeri</name>
    <dbReference type="NCBI Taxonomy" id="1317129"/>
    <lineage>
        <taxon>Eukaryota</taxon>
        <taxon>Metazoa</taxon>
        <taxon>Ecdysozoa</taxon>
        <taxon>Nematoda</taxon>
        <taxon>Chromadorea</taxon>
        <taxon>Rhabditida</taxon>
        <taxon>Rhabditina</taxon>
        <taxon>Diplogasteromorpha</taxon>
        <taxon>Diplogasteroidea</taxon>
        <taxon>Neodiplogasteridae</taxon>
        <taxon>Pristionchus</taxon>
    </lineage>
</organism>
<dbReference type="InterPro" id="IPR002076">
    <property type="entry name" value="ELO_fam"/>
</dbReference>
<dbReference type="GO" id="GO:0030148">
    <property type="term" value="P:sphingolipid biosynthetic process"/>
    <property type="evidence" value="ECO:0007669"/>
    <property type="project" value="TreeGrafter"/>
</dbReference>
<feature type="transmembrane region" description="Helical" evidence="11">
    <location>
        <begin position="220"/>
        <end position="245"/>
    </location>
</feature>
<evidence type="ECO:0000256" key="6">
    <source>
        <dbReference type="ARBA" id="ARBA00022832"/>
    </source>
</evidence>
<comment type="subcellular location">
    <subcellularLocation>
        <location evidence="1">Membrane</location>
        <topology evidence="1">Multi-pass membrane protein</topology>
    </subcellularLocation>
</comment>
<dbReference type="GO" id="GO:0019367">
    <property type="term" value="P:fatty acid elongation, saturated fatty acid"/>
    <property type="evidence" value="ECO:0007669"/>
    <property type="project" value="TreeGrafter"/>
</dbReference>
<keyword evidence="3 11" id="KW-0444">Lipid biosynthesis</keyword>
<evidence type="ECO:0000256" key="1">
    <source>
        <dbReference type="ARBA" id="ARBA00004141"/>
    </source>
</evidence>
<feature type="transmembrane region" description="Helical" evidence="11">
    <location>
        <begin position="56"/>
        <end position="78"/>
    </location>
</feature>
<evidence type="ECO:0000256" key="8">
    <source>
        <dbReference type="ARBA" id="ARBA00023098"/>
    </source>
</evidence>
<comment type="catalytic activity">
    <reaction evidence="11">
        <text>a very-long-chain acyl-CoA + malonyl-CoA + H(+) = a very-long-chain 3-oxoacyl-CoA + CO2 + CoA</text>
        <dbReference type="Rhea" id="RHEA:32727"/>
        <dbReference type="ChEBI" id="CHEBI:15378"/>
        <dbReference type="ChEBI" id="CHEBI:16526"/>
        <dbReference type="ChEBI" id="CHEBI:57287"/>
        <dbReference type="ChEBI" id="CHEBI:57384"/>
        <dbReference type="ChEBI" id="CHEBI:90725"/>
        <dbReference type="ChEBI" id="CHEBI:90736"/>
        <dbReference type="EC" id="2.3.1.199"/>
    </reaction>
</comment>
<keyword evidence="5 11" id="KW-0812">Transmembrane</keyword>
<keyword evidence="6 11" id="KW-0276">Fatty acid metabolism</keyword>
<keyword evidence="10 11" id="KW-0275">Fatty acid biosynthesis</keyword>
<dbReference type="PANTHER" id="PTHR11157:SF156">
    <property type="entry name" value="FATTY ACID ELONGATION PROTEIN 4-RELATED"/>
    <property type="match status" value="1"/>
</dbReference>
<evidence type="ECO:0000256" key="7">
    <source>
        <dbReference type="ARBA" id="ARBA00022989"/>
    </source>
</evidence>
<dbReference type="GO" id="GO:0034625">
    <property type="term" value="P:fatty acid elongation, monounsaturated fatty acid"/>
    <property type="evidence" value="ECO:0007669"/>
    <property type="project" value="TreeGrafter"/>
</dbReference>
<feature type="transmembrane region" description="Helical" evidence="11">
    <location>
        <begin position="260"/>
        <end position="279"/>
    </location>
</feature>
<dbReference type="PANTHER" id="PTHR11157">
    <property type="entry name" value="FATTY ACID ACYL TRANSFERASE-RELATED"/>
    <property type="match status" value="1"/>
</dbReference>
<dbReference type="EMBL" id="BTRK01000004">
    <property type="protein sequence ID" value="GMR49336.1"/>
    <property type="molecule type" value="Genomic_DNA"/>
</dbReference>
<keyword evidence="9 11" id="KW-0472">Membrane</keyword>
<dbReference type="PROSITE" id="PS01188">
    <property type="entry name" value="ELO"/>
    <property type="match status" value="1"/>
</dbReference>
<evidence type="ECO:0000256" key="2">
    <source>
        <dbReference type="ARBA" id="ARBA00005194"/>
    </source>
</evidence>
<dbReference type="Pfam" id="PF01151">
    <property type="entry name" value="ELO"/>
    <property type="match status" value="1"/>
</dbReference>
<feature type="non-terminal residue" evidence="12">
    <location>
        <position position="1"/>
    </location>
</feature>
<protein>
    <recommendedName>
        <fullName evidence="11">Elongation of very long chain fatty acids protein</fullName>
        <ecNumber evidence="11">2.3.1.199</ecNumber>
    </recommendedName>
    <alternativeName>
        <fullName evidence="11">Very-long-chain 3-oxoacyl-CoA synthase</fullName>
    </alternativeName>
</protein>
<dbReference type="AlphaFoldDB" id="A0AAN5I384"/>
<evidence type="ECO:0000256" key="4">
    <source>
        <dbReference type="ARBA" id="ARBA00022679"/>
    </source>
</evidence>
<dbReference type="GO" id="GO:0042761">
    <property type="term" value="P:very long-chain fatty acid biosynthetic process"/>
    <property type="evidence" value="ECO:0007669"/>
    <property type="project" value="TreeGrafter"/>
</dbReference>
<accession>A0AAN5I384</accession>
<keyword evidence="13" id="KW-1185">Reference proteome</keyword>
<proteinExistence type="inferred from homology"/>
<evidence type="ECO:0000256" key="3">
    <source>
        <dbReference type="ARBA" id="ARBA00022516"/>
    </source>
</evidence>
<dbReference type="EC" id="2.3.1.199" evidence="11"/>
<keyword evidence="7 11" id="KW-1133">Transmembrane helix</keyword>
<evidence type="ECO:0000256" key="5">
    <source>
        <dbReference type="ARBA" id="ARBA00022692"/>
    </source>
</evidence>
<dbReference type="GO" id="GO:0009922">
    <property type="term" value="F:fatty acid elongase activity"/>
    <property type="evidence" value="ECO:0007669"/>
    <property type="project" value="UniProtKB-EC"/>
</dbReference>
<evidence type="ECO:0000256" key="11">
    <source>
        <dbReference type="RuleBase" id="RU361115"/>
    </source>
</evidence>
<name>A0AAN5I384_9BILA</name>
<comment type="pathway">
    <text evidence="2">Lipid metabolism; fatty acid biosynthesis.</text>
</comment>
<keyword evidence="4 11" id="KW-0808">Transferase</keyword>
<evidence type="ECO:0000256" key="9">
    <source>
        <dbReference type="ARBA" id="ARBA00023136"/>
    </source>
</evidence>
<dbReference type="GO" id="GO:0005789">
    <property type="term" value="C:endoplasmic reticulum membrane"/>
    <property type="evidence" value="ECO:0007669"/>
    <property type="project" value="TreeGrafter"/>
</dbReference>